<dbReference type="EMBL" id="LAPZ01000003">
    <property type="protein sequence ID" value="OSY88555.1"/>
    <property type="molecule type" value="Genomic_DNA"/>
</dbReference>
<dbReference type="Proteomes" id="UP000194221">
    <property type="component" value="Unassembled WGS sequence"/>
</dbReference>
<keyword evidence="3" id="KW-1185">Reference proteome</keyword>
<reference evidence="2 3" key="1">
    <citation type="submission" date="2015-03" db="EMBL/GenBank/DDBJ databases">
        <title>Genome sequence of Tenacibaculum sp. S2-2, isolated from intestinal microbiota of sea cucumber, Apostichopus japonicas.</title>
        <authorList>
            <person name="Shao Z."/>
            <person name="Wang L."/>
            <person name="Li X."/>
        </authorList>
    </citation>
    <scope>NUCLEOTIDE SEQUENCE [LARGE SCALE GENOMIC DNA]</scope>
    <source>
        <strain evidence="2 3">S2-2</strain>
    </source>
</reference>
<dbReference type="InParanoid" id="A0A1Y2PDN8"/>
<dbReference type="InterPro" id="IPR018551">
    <property type="entry name" value="DUF2007"/>
</dbReference>
<organism evidence="2 3">
    <name type="scientific">Tenacibaculum holothuriorum</name>
    <dbReference type="NCBI Taxonomy" id="1635173"/>
    <lineage>
        <taxon>Bacteria</taxon>
        <taxon>Pseudomonadati</taxon>
        <taxon>Bacteroidota</taxon>
        <taxon>Flavobacteriia</taxon>
        <taxon>Flavobacteriales</taxon>
        <taxon>Flavobacteriaceae</taxon>
        <taxon>Tenacibaculum</taxon>
    </lineage>
</organism>
<comment type="caution">
    <text evidence="2">The sequence shown here is derived from an EMBL/GenBank/DDBJ whole genome shotgun (WGS) entry which is preliminary data.</text>
</comment>
<evidence type="ECO:0000313" key="3">
    <source>
        <dbReference type="Proteomes" id="UP000194221"/>
    </source>
</evidence>
<proteinExistence type="predicted"/>
<feature type="domain" description="DUF2007" evidence="1">
    <location>
        <begin position="9"/>
        <end position="71"/>
    </location>
</feature>
<protein>
    <recommendedName>
        <fullName evidence="1">DUF2007 domain-containing protein</fullName>
    </recommendedName>
</protein>
<dbReference type="Pfam" id="PF09413">
    <property type="entry name" value="DUF2007"/>
    <property type="match status" value="1"/>
</dbReference>
<dbReference type="AlphaFoldDB" id="A0A1Y2PDN8"/>
<sequence>MMKEHIKIFTGTSILVNRLAYLLDQINIPSIIKDDRESGRLAGFGTFGDSSELHIFNTDLEQATNVIENFQKEIKK</sequence>
<name>A0A1Y2PDN8_9FLAO</name>
<accession>A0A1Y2PDN8</accession>
<dbReference type="OrthoDB" id="1149279at2"/>
<gene>
    <name evidence="2" type="ORF">WH52_07350</name>
</gene>
<evidence type="ECO:0000313" key="2">
    <source>
        <dbReference type="EMBL" id="OSY88555.1"/>
    </source>
</evidence>
<evidence type="ECO:0000259" key="1">
    <source>
        <dbReference type="Pfam" id="PF09413"/>
    </source>
</evidence>